<comment type="catalytic activity">
    <reaction evidence="1">
        <text>ATP-dependent breakage, passage and rejoining of double-stranded DNA.</text>
        <dbReference type="EC" id="5.6.2.2"/>
    </reaction>
</comment>
<keyword evidence="7" id="KW-0067">ATP-binding</keyword>
<dbReference type="GO" id="GO:0000819">
    <property type="term" value="P:sister chromatid segregation"/>
    <property type="evidence" value="ECO:0007669"/>
    <property type="project" value="TreeGrafter"/>
</dbReference>
<evidence type="ECO:0000259" key="13">
    <source>
        <dbReference type="Pfam" id="PF02518"/>
    </source>
</evidence>
<dbReference type="GO" id="GO:0003677">
    <property type="term" value="F:DNA binding"/>
    <property type="evidence" value="ECO:0007669"/>
    <property type="project" value="UniProtKB-KW"/>
</dbReference>
<name>E5DPT7_9CAUD</name>
<dbReference type="SUPFAM" id="SSF54211">
    <property type="entry name" value="Ribosomal protein S5 domain 2-like"/>
    <property type="match status" value="1"/>
</dbReference>
<dbReference type="EC" id="5.6.2.2" evidence="4"/>
<dbReference type="SMART" id="SM00433">
    <property type="entry name" value="TOP2c"/>
    <property type="match status" value="1"/>
</dbReference>
<proteinExistence type="inferred from homology"/>
<evidence type="ECO:0000259" key="12">
    <source>
        <dbReference type="Pfam" id="PF01751"/>
    </source>
</evidence>
<dbReference type="GO" id="GO:0003918">
    <property type="term" value="F:DNA topoisomerase type II (double strand cut, ATP-hydrolyzing) activity"/>
    <property type="evidence" value="ECO:0007669"/>
    <property type="project" value="UniProtKB-EC"/>
</dbReference>
<dbReference type="InterPro" id="IPR018522">
    <property type="entry name" value="TopoIIA_CS"/>
</dbReference>
<dbReference type="Gene3D" id="3.30.230.10">
    <property type="match status" value="1"/>
</dbReference>
<feature type="domain" description="Histidine kinase/HSP90-like ATPase" evidence="13">
    <location>
        <begin position="53"/>
        <end position="186"/>
    </location>
</feature>
<dbReference type="PANTHER" id="PTHR10169">
    <property type="entry name" value="DNA TOPOISOMERASE/GYRASE"/>
    <property type="match status" value="1"/>
</dbReference>
<evidence type="ECO:0000256" key="8">
    <source>
        <dbReference type="ARBA" id="ARBA00023029"/>
    </source>
</evidence>
<dbReference type="GO" id="GO:0006265">
    <property type="term" value="P:DNA topological change"/>
    <property type="evidence" value="ECO:0007669"/>
    <property type="project" value="InterPro"/>
</dbReference>
<evidence type="ECO:0000256" key="10">
    <source>
        <dbReference type="ARBA" id="ARBA00023235"/>
    </source>
</evidence>
<comment type="cofactor">
    <cofactor evidence="2">
        <name>Mg(2+)</name>
        <dbReference type="ChEBI" id="CHEBI:18420"/>
    </cofactor>
</comment>
<evidence type="ECO:0000256" key="2">
    <source>
        <dbReference type="ARBA" id="ARBA00001946"/>
    </source>
</evidence>
<dbReference type="InterPro" id="IPR050634">
    <property type="entry name" value="DNA_Topoisomerase_II"/>
</dbReference>
<dbReference type="KEGG" id="vg:18559928"/>
<dbReference type="InterPro" id="IPR013506">
    <property type="entry name" value="Topo_IIA_bsu_dom2"/>
</dbReference>
<dbReference type="Gene3D" id="3.40.50.670">
    <property type="match status" value="1"/>
</dbReference>
<dbReference type="Proteomes" id="UP000008726">
    <property type="component" value="Segment"/>
</dbReference>
<dbReference type="InterPro" id="IPR014721">
    <property type="entry name" value="Ribsml_uS5_D2-typ_fold_subgr"/>
</dbReference>
<dbReference type="InterPro" id="IPR013759">
    <property type="entry name" value="Topo_IIA_B_C"/>
</dbReference>
<keyword evidence="8" id="KW-0799">Topoisomerase</keyword>
<dbReference type="Pfam" id="PF02518">
    <property type="entry name" value="HATPase_c"/>
    <property type="match status" value="1"/>
</dbReference>
<keyword evidence="6" id="KW-0547">Nucleotide-binding</keyword>
<evidence type="ECO:0000313" key="14">
    <source>
        <dbReference type="EMBL" id="ADQ52723.1"/>
    </source>
</evidence>
<keyword evidence="5" id="KW-0479">Metal-binding</keyword>
<evidence type="ECO:0000256" key="3">
    <source>
        <dbReference type="ARBA" id="ARBA00011080"/>
    </source>
</evidence>
<dbReference type="InterPro" id="IPR013760">
    <property type="entry name" value="Topo_IIA-like_dom_sf"/>
</dbReference>
<accession>E5DPT7</accession>
<keyword evidence="9" id="KW-0238">DNA-binding</keyword>
<evidence type="ECO:0000256" key="6">
    <source>
        <dbReference type="ARBA" id="ARBA00022741"/>
    </source>
</evidence>
<dbReference type="InterPro" id="IPR020568">
    <property type="entry name" value="Ribosomal_Su5_D2-typ_SF"/>
</dbReference>
<dbReference type="OrthoDB" id="931at10239"/>
<keyword evidence="15" id="KW-1185">Reference proteome</keyword>
<dbReference type="InterPro" id="IPR006171">
    <property type="entry name" value="TOPRIM_dom"/>
</dbReference>
<feature type="domain" description="DNA topoisomerase type IIA subunit B" evidence="11">
    <location>
        <begin position="251"/>
        <end position="379"/>
    </location>
</feature>
<dbReference type="Pfam" id="PF00204">
    <property type="entry name" value="DNA_gyraseB"/>
    <property type="match status" value="1"/>
</dbReference>
<evidence type="ECO:0000256" key="1">
    <source>
        <dbReference type="ARBA" id="ARBA00000185"/>
    </source>
</evidence>
<dbReference type="InterPro" id="IPR003594">
    <property type="entry name" value="HATPase_dom"/>
</dbReference>
<gene>
    <name evidence="14" type="primary">60plus39</name>
    <name evidence="14" type="ORF">PX29p004</name>
</gene>
<organism evidence="14 15">
    <name type="scientific">Aeromonas phage PX29</name>
    <dbReference type="NCBI Taxonomy" id="926067"/>
    <lineage>
        <taxon>Viruses</taxon>
        <taxon>Duplodnaviria</taxon>
        <taxon>Heunggongvirae</taxon>
        <taxon>Uroviricota</taxon>
        <taxon>Caudoviricetes</taxon>
        <taxon>Pantevenvirales</taxon>
        <taxon>Straboviridae</taxon>
        <taxon>Angelvirus</taxon>
        <taxon>Angelvirus px29</taxon>
    </lineage>
</organism>
<reference evidence="14 15" key="1">
    <citation type="journal article" date="2010" name="Virol. J.">
        <title>Genomes of the T4-related bacteriophages as windows on microbial genome evolution.</title>
        <authorList>
            <person name="Petrov V.M."/>
            <person name="Ratnayaka S."/>
            <person name="Nolan J.M."/>
            <person name="Miller E.S."/>
            <person name="Karam J.D."/>
        </authorList>
    </citation>
    <scope>NUCLEOTIDE SEQUENCE [LARGE SCALE GENOMIC DNA]</scope>
</reference>
<dbReference type="SUPFAM" id="SSF55874">
    <property type="entry name" value="ATPase domain of HSP90 chaperone/DNA topoisomerase II/histidine kinase"/>
    <property type="match status" value="1"/>
</dbReference>
<dbReference type="Gene3D" id="3.30.565.10">
    <property type="entry name" value="Histidine kinase-like ATPase, C-terminal domain"/>
    <property type="match status" value="1"/>
</dbReference>
<evidence type="ECO:0000256" key="7">
    <source>
        <dbReference type="ARBA" id="ARBA00022840"/>
    </source>
</evidence>
<dbReference type="PROSITE" id="PS00177">
    <property type="entry name" value="TOPOISOMERASE_II"/>
    <property type="match status" value="1"/>
</dbReference>
<dbReference type="InterPro" id="IPR001241">
    <property type="entry name" value="Topo_IIA"/>
</dbReference>
<dbReference type="PRINTS" id="PR00418">
    <property type="entry name" value="TPI2FAMILY"/>
</dbReference>
<dbReference type="GO" id="GO:0046872">
    <property type="term" value="F:metal ion binding"/>
    <property type="evidence" value="ECO:0007669"/>
    <property type="project" value="UniProtKB-KW"/>
</dbReference>
<feature type="domain" description="Toprim" evidence="12">
    <location>
        <begin position="405"/>
        <end position="513"/>
    </location>
</feature>
<evidence type="ECO:0000256" key="9">
    <source>
        <dbReference type="ARBA" id="ARBA00023125"/>
    </source>
</evidence>
<dbReference type="GeneID" id="18559928"/>
<dbReference type="InterPro" id="IPR036890">
    <property type="entry name" value="HATPase_C_sf"/>
</dbReference>
<dbReference type="PANTHER" id="PTHR10169:SF50">
    <property type="entry name" value="DNA TOPOISOMERASE 2"/>
    <property type="match status" value="1"/>
</dbReference>
<keyword evidence="10 14" id="KW-0413">Isomerase</keyword>
<dbReference type="Pfam" id="PF01751">
    <property type="entry name" value="Toprim"/>
    <property type="match status" value="1"/>
</dbReference>
<dbReference type="RefSeq" id="YP_009011433.1">
    <property type="nucleotide sequence ID" value="NC_023688.1"/>
</dbReference>
<dbReference type="SUPFAM" id="SSF56719">
    <property type="entry name" value="Type II DNA topoisomerase"/>
    <property type="match status" value="1"/>
</dbReference>
<protein>
    <recommendedName>
        <fullName evidence="4">DNA topoisomerase (ATP-hydrolyzing)</fullName>
        <ecNumber evidence="4">5.6.2.2</ecNumber>
    </recommendedName>
</protein>
<sequence length="614" mass="69192">MSQDFKVLSDKEHCLINTDMYIGAISTEVHDVLVDGKFVPHAYVPGLVKITDEVIDNCVDEAIRTSFEHANQIEVFIKDNQVTVKDNGRGLPQQIVKTPEGDEVPLPLAAWTRARAGSNFSADRKTIGKNGVGSALTNFFSDSFVGETGNGKSVVTVRCTNNADEVSYTTKEGKFKGTVVTFVPDFTRFGVFQLDDQFEQVIQSRLITLAVNFPQITFKYNGKKVESKFNKFAAQFGEVISHNDDNVSLFIANSDEFRQLSFVNGVHTKQGGNHVTGIIDSLSDELIPMIKRQHKIEIPKARIKECLLIGLFIRDLIAPKYDGQTKERLSSPWSQIRDHMNLDYKALARKMLKTPEVIDPIIESALAKKEAADKAAATKAQKKAKKANVAKHVKASGMGRVKTMLFLAEGDSAIGPFTRFRNEETQGSYPLRGKMLNVWDLPDHEVLKNKEISELLGILNVDLRSKEAPAYSDIAIMTDADQDGKGSIAMLAIAFFYKYWPQWFEQGRIYIVRTPEYISTNGKKTDWSYSREEFRAKKFDSKWTHRHIKGLGSLTVEGDDCEYKQCIENLVLEQVVVDSKTPELLEMLFGKDERKRKQWLGFDVEDVENEEEEG</sequence>
<evidence type="ECO:0000256" key="5">
    <source>
        <dbReference type="ARBA" id="ARBA00022723"/>
    </source>
</evidence>
<evidence type="ECO:0000259" key="11">
    <source>
        <dbReference type="Pfam" id="PF00204"/>
    </source>
</evidence>
<dbReference type="GO" id="GO:0005524">
    <property type="term" value="F:ATP binding"/>
    <property type="evidence" value="ECO:0007669"/>
    <property type="project" value="UniProtKB-KW"/>
</dbReference>
<comment type="similarity">
    <text evidence="3">Belongs to the type II topoisomerase family.</text>
</comment>
<evidence type="ECO:0000313" key="15">
    <source>
        <dbReference type="Proteomes" id="UP000008726"/>
    </source>
</evidence>
<evidence type="ECO:0000256" key="4">
    <source>
        <dbReference type="ARBA" id="ARBA00012895"/>
    </source>
</evidence>
<dbReference type="EMBL" id="GU396103">
    <property type="protein sequence ID" value="ADQ52723.1"/>
    <property type="molecule type" value="Genomic_DNA"/>
</dbReference>